<dbReference type="Proteomes" id="UP001549122">
    <property type="component" value="Unassembled WGS sequence"/>
</dbReference>
<sequence length="241" mass="28530">MAFRTHWDPDPDIRDGLVYQTWCQAIGQGFLTQDDYRYLVEWCQDGPPLFDRIGEKELTALKRSFTTLLQVVLLWADDEQDGPYYRLMMEEERQVFFEMALDYLRLERDDRAYVEQLGWVHAIAHGADLLVQASNHSAFPPEAYGQILPLIEALFLERTSRFRGDEELRLAPLVFANVLTGKLCLTEVTHWLDHLNWPRETEVDWDRYFSFRYFLLNVYLELDRAGVLTDQTKVSFYRLMD</sequence>
<protein>
    <recommendedName>
        <fullName evidence="3">DUF2785 domain-containing protein</fullName>
    </recommendedName>
</protein>
<reference evidence="1 2" key="1">
    <citation type="submission" date="2024-06" db="EMBL/GenBank/DDBJ databases">
        <title>Genomic Encyclopedia of Type Strains, Phase IV (KMG-IV): sequencing the most valuable type-strain genomes for metagenomic binning, comparative biology and taxonomic classification.</title>
        <authorList>
            <person name="Goeker M."/>
        </authorList>
    </citation>
    <scope>NUCLEOTIDE SEQUENCE [LARGE SCALE GENOMIC DNA]</scope>
    <source>
        <strain evidence="1 2">DSM 28303</strain>
    </source>
</reference>
<gene>
    <name evidence="1" type="ORF">ABID29_002344</name>
</gene>
<evidence type="ECO:0000313" key="1">
    <source>
        <dbReference type="EMBL" id="MET3559194.1"/>
    </source>
</evidence>
<name>A0ABV2FKW5_9STRE</name>
<dbReference type="EMBL" id="JBEPLO010000039">
    <property type="protein sequence ID" value="MET3559194.1"/>
    <property type="molecule type" value="Genomic_DNA"/>
</dbReference>
<dbReference type="Pfam" id="PF10978">
    <property type="entry name" value="DUF2785"/>
    <property type="match status" value="1"/>
</dbReference>
<dbReference type="RefSeq" id="WP_354366276.1">
    <property type="nucleotide sequence ID" value="NZ_JBEPLO010000039.1"/>
</dbReference>
<organism evidence="1 2">
    <name type="scientific">Streptococcus rupicaprae</name>
    <dbReference type="NCBI Taxonomy" id="759619"/>
    <lineage>
        <taxon>Bacteria</taxon>
        <taxon>Bacillati</taxon>
        <taxon>Bacillota</taxon>
        <taxon>Bacilli</taxon>
        <taxon>Lactobacillales</taxon>
        <taxon>Streptococcaceae</taxon>
        <taxon>Streptococcus</taxon>
    </lineage>
</organism>
<comment type="caution">
    <text evidence="1">The sequence shown here is derived from an EMBL/GenBank/DDBJ whole genome shotgun (WGS) entry which is preliminary data.</text>
</comment>
<dbReference type="InterPro" id="IPR021247">
    <property type="entry name" value="DUF2785"/>
</dbReference>
<proteinExistence type="predicted"/>
<evidence type="ECO:0008006" key="3">
    <source>
        <dbReference type="Google" id="ProtNLM"/>
    </source>
</evidence>
<keyword evidence="2" id="KW-1185">Reference proteome</keyword>
<evidence type="ECO:0000313" key="2">
    <source>
        <dbReference type="Proteomes" id="UP001549122"/>
    </source>
</evidence>
<accession>A0ABV2FKW5</accession>